<protein>
    <submittedName>
        <fullName evidence="1">Uncharacterized protein</fullName>
    </submittedName>
</protein>
<proteinExistence type="predicted"/>
<dbReference type="RefSeq" id="WP_011794806.1">
    <property type="nucleotide sequence ID" value="NZ_CP023687.1"/>
</dbReference>
<keyword evidence="2" id="KW-1185">Reference proteome</keyword>
<accession>A0ABY9ALR7</accession>
<dbReference type="GeneID" id="79791298"/>
<gene>
    <name evidence="1" type="ORF">QRO08_16390</name>
</gene>
<organism evidence="1 2">
    <name type="scientific">Paracidovorax citrulli</name>
    <name type="common">Acidovorax citrulli</name>
    <dbReference type="NCBI Taxonomy" id="80869"/>
    <lineage>
        <taxon>Bacteria</taxon>
        <taxon>Pseudomonadati</taxon>
        <taxon>Pseudomonadota</taxon>
        <taxon>Betaproteobacteria</taxon>
        <taxon>Burkholderiales</taxon>
        <taxon>Comamonadaceae</taxon>
        <taxon>Paracidovorax</taxon>
    </lineage>
</organism>
<evidence type="ECO:0000313" key="2">
    <source>
        <dbReference type="Proteomes" id="UP001242732"/>
    </source>
</evidence>
<reference evidence="1 2" key="1">
    <citation type="submission" date="2023-06" db="EMBL/GenBank/DDBJ databases">
        <authorList>
            <person name="Ham H."/>
            <person name="Park D.S."/>
        </authorList>
    </citation>
    <scope>NUCLEOTIDE SEQUENCE [LARGE SCALE GENOMIC DNA]</scope>
    <source>
        <strain evidence="1 2">KACC 17005</strain>
    </source>
</reference>
<name>A0ABY9ALR7_PARCI</name>
<evidence type="ECO:0000313" key="1">
    <source>
        <dbReference type="EMBL" id="WIY47408.1"/>
    </source>
</evidence>
<sequence>MSPQDDWKAADKAYQLHHAGCGTCISAGASPKNQTRCPEGQALWDTYNAADLPAYFSRPRALDIKPPPQGNTQ</sequence>
<dbReference type="EMBL" id="CP127363">
    <property type="protein sequence ID" value="WIY47408.1"/>
    <property type="molecule type" value="Genomic_DNA"/>
</dbReference>
<dbReference type="Proteomes" id="UP001242732">
    <property type="component" value="Chromosome"/>
</dbReference>